<evidence type="ECO:0000313" key="9">
    <source>
        <dbReference type="Proteomes" id="UP000594263"/>
    </source>
</evidence>
<evidence type="ECO:0000256" key="5">
    <source>
        <dbReference type="SAM" id="MobiDB-lite"/>
    </source>
</evidence>
<dbReference type="Pfam" id="PF14215">
    <property type="entry name" value="bHLH-MYC_N"/>
    <property type="match status" value="1"/>
</dbReference>
<dbReference type="GO" id="GO:0003700">
    <property type="term" value="F:DNA-binding transcription factor activity"/>
    <property type="evidence" value="ECO:0007669"/>
    <property type="project" value="TreeGrafter"/>
</dbReference>
<accession>A0A7N0TZ00</accession>
<dbReference type="PROSITE" id="PS50888">
    <property type="entry name" value="BHLH"/>
    <property type="match status" value="1"/>
</dbReference>
<keyword evidence="4" id="KW-0539">Nucleus</keyword>
<proteinExistence type="predicted"/>
<comment type="subcellular location">
    <subcellularLocation>
        <location evidence="1">Nucleus</location>
    </subcellularLocation>
</comment>
<dbReference type="PANTHER" id="PTHR31945">
    <property type="entry name" value="TRANSCRIPTION FACTOR SCREAM2-RELATED"/>
    <property type="match status" value="1"/>
</dbReference>
<dbReference type="InterPro" id="IPR051358">
    <property type="entry name" value="TF_AMS/ICE1/BHLH6-like"/>
</dbReference>
<reference evidence="8" key="1">
    <citation type="submission" date="2021-01" db="UniProtKB">
        <authorList>
            <consortium name="EnsemblPlants"/>
        </authorList>
    </citation>
    <scope>IDENTIFICATION</scope>
</reference>
<feature type="region of interest" description="Disordered" evidence="5">
    <location>
        <begin position="177"/>
        <end position="257"/>
    </location>
</feature>
<sequence length="494" mass="55981">MRSFMERLRDLVGNNGWDYCVVWRLNEDQRVIEWLDCCCASAAVNSLDKQDELMFPVSSVFCCRDAVFQHQRTQCCDFLSQLPSSVSLDDSGIYAQVLFSNQPRWLNFFNNPDQENPSEEIHATRVLIPVPGALVELFAAKQVFEDQQVVDFVMSHCSNQLELQAFFNSGLPSSTHGAHDNGYGMEAMMTHDGSDLPREPSGGHSKDLNEKDSVKPEMGRSDSISDCSDQIDDEDDAGCRKRNGKRPQAKNLEAERRRRKKLNERLYNLRSLVPIISKLDKASILVDAITYVKDLKKQEKELQDELEELSNDEDVRNNGTANIEAPTDFMSYPDNLNAPNNLLFGAIDSMQPCTLITRTHEAATEDDKVQQMEPQVEVTLINANKFFIKVFCEHKPGRLVRLLEFLNSLGLEVTNVNVTSCKKLVSNLFEVELKRDSEVVADDLKNSLLELTRIPLSSGWMHDQIPSKPGNGVDIYQCHHGMMNHHGIPYHLQN</sequence>
<dbReference type="PROSITE" id="PS51671">
    <property type="entry name" value="ACT"/>
    <property type="match status" value="1"/>
</dbReference>
<dbReference type="GO" id="GO:0046983">
    <property type="term" value="F:protein dimerization activity"/>
    <property type="evidence" value="ECO:0007669"/>
    <property type="project" value="InterPro"/>
</dbReference>
<dbReference type="Pfam" id="PF22754">
    <property type="entry name" value="bHLH-TF_ACT-like_plant"/>
    <property type="match status" value="1"/>
</dbReference>
<dbReference type="AlphaFoldDB" id="A0A7N0TZ00"/>
<evidence type="ECO:0000259" key="7">
    <source>
        <dbReference type="PROSITE" id="PS51671"/>
    </source>
</evidence>
<dbReference type="InterPro" id="IPR002912">
    <property type="entry name" value="ACT_dom"/>
</dbReference>
<feature type="domain" description="BHLH" evidence="6">
    <location>
        <begin position="246"/>
        <end position="295"/>
    </location>
</feature>
<keyword evidence="2" id="KW-0805">Transcription regulation</keyword>
<keyword evidence="9" id="KW-1185">Reference proteome</keyword>
<dbReference type="CDD" id="cd11443">
    <property type="entry name" value="bHLH_AtAMS_like"/>
    <property type="match status" value="1"/>
</dbReference>
<protein>
    <submittedName>
        <fullName evidence="8">Uncharacterized protein</fullName>
    </submittedName>
</protein>
<dbReference type="GO" id="GO:0005634">
    <property type="term" value="C:nucleus"/>
    <property type="evidence" value="ECO:0007669"/>
    <property type="project" value="UniProtKB-SubCell"/>
</dbReference>
<evidence type="ECO:0000256" key="3">
    <source>
        <dbReference type="ARBA" id="ARBA00023163"/>
    </source>
</evidence>
<dbReference type="InterPro" id="IPR011598">
    <property type="entry name" value="bHLH_dom"/>
</dbReference>
<evidence type="ECO:0000256" key="2">
    <source>
        <dbReference type="ARBA" id="ARBA00023015"/>
    </source>
</evidence>
<dbReference type="SMART" id="SM00353">
    <property type="entry name" value="HLH"/>
    <property type="match status" value="1"/>
</dbReference>
<dbReference type="InterPro" id="IPR036638">
    <property type="entry name" value="HLH_DNA-bd_sf"/>
</dbReference>
<evidence type="ECO:0000313" key="8">
    <source>
        <dbReference type="EnsemblPlants" id="Kaladp0048s0702.1.v1.1"/>
    </source>
</evidence>
<evidence type="ECO:0000256" key="4">
    <source>
        <dbReference type="ARBA" id="ARBA00023242"/>
    </source>
</evidence>
<keyword evidence="3" id="KW-0804">Transcription</keyword>
<dbReference type="GO" id="GO:0043565">
    <property type="term" value="F:sequence-specific DNA binding"/>
    <property type="evidence" value="ECO:0007669"/>
    <property type="project" value="TreeGrafter"/>
</dbReference>
<dbReference type="InterPro" id="IPR025610">
    <property type="entry name" value="MYC/MYB_N"/>
</dbReference>
<dbReference type="Gene3D" id="4.10.280.10">
    <property type="entry name" value="Helix-loop-helix DNA-binding domain"/>
    <property type="match status" value="1"/>
</dbReference>
<dbReference type="InterPro" id="IPR054502">
    <property type="entry name" value="bHLH-TF_ACT-like_plant"/>
</dbReference>
<feature type="domain" description="ACT" evidence="7">
    <location>
        <begin position="387"/>
        <end position="459"/>
    </location>
</feature>
<dbReference type="SUPFAM" id="SSF47459">
    <property type="entry name" value="HLH, helix-loop-helix DNA-binding domain"/>
    <property type="match status" value="1"/>
</dbReference>
<feature type="compositionally biased region" description="Basic and acidic residues" evidence="5">
    <location>
        <begin position="204"/>
        <end position="220"/>
    </location>
</feature>
<dbReference type="Gramene" id="Kaladp0048s0702.1.v1.1">
    <property type="protein sequence ID" value="Kaladp0048s0702.1.v1.1"/>
    <property type="gene ID" value="Kaladp0048s0702.v1.1"/>
</dbReference>
<dbReference type="OMA" id="HPRTKAC"/>
<evidence type="ECO:0000259" key="6">
    <source>
        <dbReference type="PROSITE" id="PS50888"/>
    </source>
</evidence>
<name>A0A7N0TZ00_KALFE</name>
<dbReference type="PANTHER" id="PTHR31945:SF11">
    <property type="entry name" value="TRANSCRIPTION FACTOR ABORTED MICROSPORES"/>
    <property type="match status" value="1"/>
</dbReference>
<dbReference type="Proteomes" id="UP000594263">
    <property type="component" value="Unplaced"/>
</dbReference>
<dbReference type="EnsemblPlants" id="Kaladp0048s0702.1.v1.1">
    <property type="protein sequence ID" value="Kaladp0048s0702.1.v1.1"/>
    <property type="gene ID" value="Kaladp0048s0702.v1.1"/>
</dbReference>
<evidence type="ECO:0000256" key="1">
    <source>
        <dbReference type="ARBA" id="ARBA00004123"/>
    </source>
</evidence>
<organism evidence="8 9">
    <name type="scientific">Kalanchoe fedtschenkoi</name>
    <name type="common">Lavender scallops</name>
    <name type="synonym">South American air plant</name>
    <dbReference type="NCBI Taxonomy" id="63787"/>
    <lineage>
        <taxon>Eukaryota</taxon>
        <taxon>Viridiplantae</taxon>
        <taxon>Streptophyta</taxon>
        <taxon>Embryophyta</taxon>
        <taxon>Tracheophyta</taxon>
        <taxon>Spermatophyta</taxon>
        <taxon>Magnoliopsida</taxon>
        <taxon>eudicotyledons</taxon>
        <taxon>Gunneridae</taxon>
        <taxon>Pentapetalae</taxon>
        <taxon>Saxifragales</taxon>
        <taxon>Crassulaceae</taxon>
        <taxon>Kalanchoe</taxon>
    </lineage>
</organism>
<dbReference type="Pfam" id="PF00010">
    <property type="entry name" value="HLH"/>
    <property type="match status" value="1"/>
</dbReference>